<dbReference type="EMBL" id="JAANQT010001037">
    <property type="protein sequence ID" value="KAG1306934.1"/>
    <property type="molecule type" value="Genomic_DNA"/>
</dbReference>
<dbReference type="GO" id="GO:0005938">
    <property type="term" value="C:cell cortex"/>
    <property type="evidence" value="ECO:0007669"/>
    <property type="project" value="InterPro"/>
</dbReference>
<evidence type="ECO:0000256" key="9">
    <source>
        <dbReference type="SAM" id="SignalP"/>
    </source>
</evidence>
<evidence type="ECO:0000256" key="8">
    <source>
        <dbReference type="SAM" id="MobiDB-lite"/>
    </source>
</evidence>
<keyword evidence="4" id="KW-1015">Disulfide bond</keyword>
<evidence type="ECO:0000313" key="11">
    <source>
        <dbReference type="EMBL" id="KAG1306934.1"/>
    </source>
</evidence>
<evidence type="ECO:0000256" key="3">
    <source>
        <dbReference type="ARBA" id="ARBA00012723"/>
    </source>
</evidence>
<dbReference type="InterPro" id="IPR057305">
    <property type="entry name" value="Thioredox_PDIA6_C"/>
</dbReference>
<feature type="coiled-coil region" evidence="7">
    <location>
        <begin position="393"/>
        <end position="464"/>
    </location>
</feature>
<evidence type="ECO:0000256" key="5">
    <source>
        <dbReference type="ARBA" id="ARBA00023235"/>
    </source>
</evidence>
<comment type="catalytic activity">
    <reaction evidence="1">
        <text>Catalyzes the rearrangement of -S-S- bonds in proteins.</text>
        <dbReference type="EC" id="5.3.4.1"/>
    </reaction>
</comment>
<dbReference type="PANTHER" id="PTHR45815:SF3">
    <property type="entry name" value="PROTEIN DISULFIDE-ISOMERASE A6"/>
    <property type="match status" value="1"/>
</dbReference>
<evidence type="ECO:0000256" key="4">
    <source>
        <dbReference type="ARBA" id="ARBA00023157"/>
    </source>
</evidence>
<dbReference type="Pfam" id="PF12814">
    <property type="entry name" value="Mcp5_PH"/>
    <property type="match status" value="1"/>
</dbReference>
<evidence type="ECO:0000256" key="1">
    <source>
        <dbReference type="ARBA" id="ARBA00001182"/>
    </source>
</evidence>
<dbReference type="InterPro" id="IPR013766">
    <property type="entry name" value="Thioredoxin_domain"/>
</dbReference>
<dbReference type="GO" id="GO:0005543">
    <property type="term" value="F:phospholipid binding"/>
    <property type="evidence" value="ECO:0007669"/>
    <property type="project" value="InterPro"/>
</dbReference>
<dbReference type="SUPFAM" id="SSF52833">
    <property type="entry name" value="Thioredoxin-like"/>
    <property type="match status" value="2"/>
</dbReference>
<dbReference type="GO" id="GO:0005788">
    <property type="term" value="C:endoplasmic reticulum lumen"/>
    <property type="evidence" value="ECO:0007669"/>
    <property type="project" value="UniProtKB-SubCell"/>
</dbReference>
<organism evidence="11 12">
    <name type="scientific">Rhizopus oryzae</name>
    <name type="common">Mucormycosis agent</name>
    <name type="synonym">Rhizopus arrhizus var. delemar</name>
    <dbReference type="NCBI Taxonomy" id="64495"/>
    <lineage>
        <taxon>Eukaryota</taxon>
        <taxon>Fungi</taxon>
        <taxon>Fungi incertae sedis</taxon>
        <taxon>Mucoromycota</taxon>
        <taxon>Mucoromycotina</taxon>
        <taxon>Mucoromycetes</taxon>
        <taxon>Mucorales</taxon>
        <taxon>Mucorineae</taxon>
        <taxon>Rhizopodaceae</taxon>
        <taxon>Rhizopus</taxon>
    </lineage>
</organism>
<dbReference type="OrthoDB" id="427280at2759"/>
<dbReference type="PANTHER" id="PTHR45815">
    <property type="entry name" value="PROTEIN DISULFIDE-ISOMERASE A6"/>
    <property type="match status" value="1"/>
</dbReference>
<keyword evidence="6" id="KW-0676">Redox-active center</keyword>
<comment type="subcellular location">
    <subcellularLocation>
        <location evidence="2">Endoplasmic reticulum lumen</location>
    </subcellularLocation>
</comment>
<keyword evidence="5" id="KW-0413">Isomerase</keyword>
<keyword evidence="12" id="KW-1185">Reference proteome</keyword>
<dbReference type="Gene3D" id="3.40.30.10">
    <property type="entry name" value="Glutaredoxin"/>
    <property type="match status" value="2"/>
</dbReference>
<gene>
    <name evidence="11" type="ORF">G6F64_007204</name>
</gene>
<dbReference type="GO" id="GO:0015035">
    <property type="term" value="F:protein-disulfide reductase activity"/>
    <property type="evidence" value="ECO:0007669"/>
    <property type="project" value="TreeGrafter"/>
</dbReference>
<proteinExistence type="predicted"/>
<dbReference type="GO" id="GO:0034976">
    <property type="term" value="P:response to endoplasmic reticulum stress"/>
    <property type="evidence" value="ECO:0007669"/>
    <property type="project" value="TreeGrafter"/>
</dbReference>
<dbReference type="Pfam" id="PF00085">
    <property type="entry name" value="Thioredoxin"/>
    <property type="match status" value="1"/>
</dbReference>
<accession>A0A9P6X786</accession>
<dbReference type="GO" id="GO:0003756">
    <property type="term" value="F:protein disulfide isomerase activity"/>
    <property type="evidence" value="ECO:0007669"/>
    <property type="project" value="UniProtKB-EC"/>
</dbReference>
<evidence type="ECO:0000256" key="6">
    <source>
        <dbReference type="ARBA" id="ARBA00023284"/>
    </source>
</evidence>
<reference evidence="11" key="1">
    <citation type="journal article" date="2020" name="Microb. Genom.">
        <title>Genetic diversity of clinical and environmental Mucorales isolates obtained from an investigation of mucormycosis cases among solid organ transplant recipients.</title>
        <authorList>
            <person name="Nguyen M.H."/>
            <person name="Kaul D."/>
            <person name="Muto C."/>
            <person name="Cheng S.J."/>
            <person name="Richter R.A."/>
            <person name="Bruno V.M."/>
            <person name="Liu G."/>
            <person name="Beyhan S."/>
            <person name="Sundermann A.J."/>
            <person name="Mounaud S."/>
            <person name="Pasculle A.W."/>
            <person name="Nierman W.C."/>
            <person name="Driscoll E."/>
            <person name="Cumbie R."/>
            <person name="Clancy C.J."/>
            <person name="Dupont C.L."/>
        </authorList>
    </citation>
    <scope>NUCLEOTIDE SEQUENCE</scope>
    <source>
        <strain evidence="11">GL11</strain>
    </source>
</reference>
<name>A0A9P6X786_RHIOR</name>
<comment type="caution">
    <text evidence="11">The sequence shown here is derived from an EMBL/GenBank/DDBJ whole genome shotgun (WGS) entry which is preliminary data.</text>
</comment>
<dbReference type="PRINTS" id="PR00421">
    <property type="entry name" value="THIOREDOXIN"/>
</dbReference>
<evidence type="ECO:0000256" key="7">
    <source>
        <dbReference type="SAM" id="Coils"/>
    </source>
</evidence>
<feature type="signal peptide" evidence="9">
    <location>
        <begin position="1"/>
        <end position="21"/>
    </location>
</feature>
<dbReference type="InterPro" id="IPR036249">
    <property type="entry name" value="Thioredoxin-like_sf"/>
</dbReference>
<evidence type="ECO:0000259" key="10">
    <source>
        <dbReference type="PROSITE" id="PS51352"/>
    </source>
</evidence>
<feature type="domain" description="Thioredoxin" evidence="10">
    <location>
        <begin position="1"/>
        <end position="146"/>
    </location>
</feature>
<dbReference type="Proteomes" id="UP000716291">
    <property type="component" value="Unassembled WGS sequence"/>
</dbReference>
<dbReference type="EC" id="5.3.4.1" evidence="3"/>
<dbReference type="GO" id="GO:0032065">
    <property type="term" value="P:maintenance of protein location in cell cortex"/>
    <property type="evidence" value="ECO:0007669"/>
    <property type="project" value="InterPro"/>
</dbReference>
<feature type="chain" id="PRO_5040177361" description="protein disulfide-isomerase" evidence="9">
    <location>
        <begin position="22"/>
        <end position="740"/>
    </location>
</feature>
<dbReference type="AlphaFoldDB" id="A0A9P6X786"/>
<dbReference type="InterPro" id="IPR024774">
    <property type="entry name" value="PH_dom-Mcp5-type"/>
</dbReference>
<dbReference type="PROSITE" id="PS51352">
    <property type="entry name" value="THIOREDOXIN_2"/>
    <property type="match status" value="1"/>
</dbReference>
<keyword evidence="7" id="KW-0175">Coiled coil</keyword>
<dbReference type="Pfam" id="PF24541">
    <property type="entry name" value="Thioredox_PDIA6_C"/>
    <property type="match status" value="1"/>
</dbReference>
<feature type="compositionally biased region" description="Polar residues" evidence="8">
    <location>
        <begin position="557"/>
        <end position="571"/>
    </location>
</feature>
<evidence type="ECO:0000256" key="2">
    <source>
        <dbReference type="ARBA" id="ARBA00004319"/>
    </source>
</evidence>
<feature type="region of interest" description="Disordered" evidence="8">
    <location>
        <begin position="534"/>
        <end position="571"/>
    </location>
</feature>
<feature type="compositionally biased region" description="Polar residues" evidence="8">
    <location>
        <begin position="495"/>
        <end position="506"/>
    </location>
</feature>
<sequence>MKFPLTTALITICAQIGLSHAFYGPKDDVQLLNPQTFDAAVLESNHLVAVEFYAPWCGHCQRLAPEWKKVAKNLKGLVSVNAIDCDVDANKGICGTYDIKGFPTIKVFGPQQRKNKQTGKMTKVSSDYQGPRDAKSIVDYLLSNQPSNVLFVKWNEKDVKSKKSISLDQFLSTQNETLPKALLFTNKPTTTPLYKALSVDFKDRMLVGEVKESERNIVAEFGIRSFPTLVVLSPEHGSIQFEGALKREALKSFMEQYALKKGEKKTERVKEKKEKKVEAVESDVIMKRHCLDTNSICVLAITDSENQQETIDILNELKAKKDSFEYGWIHASQSSDIIRTLQLPEDYPSLFILHPTKHAYRNYVGAFDKDKIGQWLDGIKTMDAWPFKDLEWVERQREEINRLELKNQELSNTIHQLTLKLNRLNSEHERKRVEEIKQLNARWEAQLKRREQEHEQELSELKDHFQHSPYLHSSVKKLDMSFKKSERERCAEDLVSSSFGPSQPTSVPLLLDPHASNQESSVAFSSTDTMIYSSSESCLPRTPSPSTCYSKDKQGLRPSSSREPVPKKTSSCAVSPEILSVSLQEKKRARDVYESKPTVYSSLSNPPLFINPNTSSSLSQTSDDQVKTEMLTQTVVGDWMWKYTRNRLGRGMSENRHLRFFWLHPYSQIIYWSTQEPGVYPADSIKNARVLSFKLIEHHQIPNIVIKTPNRSIKIQCLNPDAHQAWVKTLECILDQENKK</sequence>
<feature type="region of interest" description="Disordered" evidence="8">
    <location>
        <begin position="493"/>
        <end position="512"/>
    </location>
</feature>
<dbReference type="SUPFAM" id="SSF50729">
    <property type="entry name" value="PH domain-like"/>
    <property type="match status" value="1"/>
</dbReference>
<keyword evidence="9" id="KW-0732">Signal</keyword>
<evidence type="ECO:0000313" key="12">
    <source>
        <dbReference type="Proteomes" id="UP000716291"/>
    </source>
</evidence>
<protein>
    <recommendedName>
        <fullName evidence="3">protein disulfide-isomerase</fullName>
        <ecNumber evidence="3">5.3.4.1</ecNumber>
    </recommendedName>
</protein>